<dbReference type="InterPro" id="IPR016160">
    <property type="entry name" value="Ald_DH_CS_CYS"/>
</dbReference>
<evidence type="ECO:0000256" key="6">
    <source>
        <dbReference type="RuleBase" id="RU003345"/>
    </source>
</evidence>
<dbReference type="GO" id="GO:0004029">
    <property type="term" value="F:aldehyde dehydrogenase (NAD+) activity"/>
    <property type="evidence" value="ECO:0007669"/>
    <property type="project" value="UniProtKB-EC"/>
</dbReference>
<dbReference type="PANTHER" id="PTHR42804">
    <property type="entry name" value="ALDEHYDE DEHYDROGENASE"/>
    <property type="match status" value="1"/>
</dbReference>
<dbReference type="EMBL" id="JAEACQ010000164">
    <property type="protein sequence ID" value="MBL7627874.1"/>
    <property type="molecule type" value="Genomic_DNA"/>
</dbReference>
<accession>A0A937RFF6</accession>
<feature type="domain" description="Aldehyde dehydrogenase" evidence="7">
    <location>
        <begin position="18"/>
        <end position="474"/>
    </location>
</feature>
<organism evidence="8 9">
    <name type="scientific">Frankia nepalensis</name>
    <dbReference type="NCBI Taxonomy" id="1836974"/>
    <lineage>
        <taxon>Bacteria</taxon>
        <taxon>Bacillati</taxon>
        <taxon>Actinomycetota</taxon>
        <taxon>Actinomycetes</taxon>
        <taxon>Frankiales</taxon>
        <taxon>Frankiaceae</taxon>
        <taxon>Frankia</taxon>
    </lineage>
</organism>
<evidence type="ECO:0000256" key="5">
    <source>
        <dbReference type="PROSITE-ProRule" id="PRU10007"/>
    </source>
</evidence>
<dbReference type="InterPro" id="IPR016162">
    <property type="entry name" value="Ald_DH_N"/>
</dbReference>
<evidence type="ECO:0000256" key="4">
    <source>
        <dbReference type="ARBA" id="ARBA00049194"/>
    </source>
</evidence>
<reference evidence="8" key="1">
    <citation type="submission" date="2020-12" db="EMBL/GenBank/DDBJ databases">
        <title>Genomic characterization of non-nitrogen-fixing Frankia strains.</title>
        <authorList>
            <person name="Carlos-Shanley C."/>
            <person name="Guerra T."/>
            <person name="Hahn D."/>
        </authorList>
    </citation>
    <scope>NUCLEOTIDE SEQUENCE</scope>
    <source>
        <strain evidence="8">CN6</strain>
    </source>
</reference>
<comment type="similarity">
    <text evidence="1 6">Belongs to the aldehyde dehydrogenase family.</text>
</comment>
<dbReference type="RefSeq" id="WP_203000975.1">
    <property type="nucleotide sequence ID" value="NZ_JADWYU010000199.1"/>
</dbReference>
<dbReference type="AlphaFoldDB" id="A0A937RFF6"/>
<name>A0A937RFF6_9ACTN</name>
<dbReference type="InterPro" id="IPR016161">
    <property type="entry name" value="Ald_DH/histidinol_DH"/>
</dbReference>
<keyword evidence="9" id="KW-1185">Reference proteome</keyword>
<dbReference type="PANTHER" id="PTHR42804:SF1">
    <property type="entry name" value="ALDEHYDE DEHYDROGENASE-RELATED"/>
    <property type="match status" value="1"/>
</dbReference>
<dbReference type="Proteomes" id="UP000604475">
    <property type="component" value="Unassembled WGS sequence"/>
</dbReference>
<gene>
    <name evidence="8" type="ORF">I7412_11955</name>
</gene>
<evidence type="ECO:0000256" key="1">
    <source>
        <dbReference type="ARBA" id="ARBA00009986"/>
    </source>
</evidence>
<evidence type="ECO:0000256" key="3">
    <source>
        <dbReference type="ARBA" id="ARBA00024226"/>
    </source>
</evidence>
<evidence type="ECO:0000313" key="8">
    <source>
        <dbReference type="EMBL" id="MBL7627874.1"/>
    </source>
</evidence>
<keyword evidence="2 6" id="KW-0560">Oxidoreductase</keyword>
<comment type="caution">
    <text evidence="8">The sequence shown here is derived from an EMBL/GenBank/DDBJ whole genome shotgun (WGS) entry which is preliminary data.</text>
</comment>
<dbReference type="InterPro" id="IPR015590">
    <property type="entry name" value="Aldehyde_DH_dom"/>
</dbReference>
<dbReference type="PROSITE" id="PS00070">
    <property type="entry name" value="ALDEHYDE_DEHYDR_CYS"/>
    <property type="match status" value="1"/>
</dbReference>
<sequence length="480" mass="50213">MHIHTRLYTDGDWLDPLGDGTIDVISPYTEEIVGRVPDGTPADIERAVAAARAAFDTGPWPRLPVADRADLLDRAADLLERRAAEVGALIIAEMGSPASFVAAGQVPAPIAFLRAAAALAREFPFEEYLGGDGGQTLVLQEPVGVVACVVPSNFPLLLAAAQLAPAIVAGCCVVLKPAPESPLDTYVLAEILREVGLPPGVVNIVPGGSVAGAHLVRHPDVDKVAYTGSAAVGRQVASWCGERLARVSLELGGKSAAIILDDAPLERTVADLLPMAFLNSGQACVAQTRILVSRRRHDEFVDAFAEAMTAMTIGDPADLGTQIGPLLARRQRDRVEGYLDLGRDAGAKIVVGGGRPASQPRGWFVEPTLFVDVDNSMRIAREEIFGPVVCVLDYDDPDEAVAIANDSEYGLSGSVWTADVAAGVDIARRVRTGMVSVNGASQASDAPFGGFKNSGIGRECGTAGLRLYLETKAVGIPGSG</sequence>
<evidence type="ECO:0000259" key="7">
    <source>
        <dbReference type="Pfam" id="PF00171"/>
    </source>
</evidence>
<dbReference type="PROSITE" id="PS00687">
    <property type="entry name" value="ALDEHYDE_DEHYDR_GLU"/>
    <property type="match status" value="1"/>
</dbReference>
<proteinExistence type="inferred from homology"/>
<dbReference type="Gene3D" id="3.40.309.10">
    <property type="entry name" value="Aldehyde Dehydrogenase, Chain A, domain 2"/>
    <property type="match status" value="1"/>
</dbReference>
<dbReference type="InterPro" id="IPR016163">
    <property type="entry name" value="Ald_DH_C"/>
</dbReference>
<dbReference type="Pfam" id="PF00171">
    <property type="entry name" value="Aldedh"/>
    <property type="match status" value="1"/>
</dbReference>
<protein>
    <recommendedName>
        <fullName evidence="3">aldehyde dehydrogenase (NAD(+))</fullName>
        <ecNumber evidence="3">1.2.1.3</ecNumber>
    </recommendedName>
</protein>
<evidence type="ECO:0000313" key="9">
    <source>
        <dbReference type="Proteomes" id="UP000604475"/>
    </source>
</evidence>
<dbReference type="CDD" id="cd07139">
    <property type="entry name" value="ALDH_AldA-Rv0768"/>
    <property type="match status" value="1"/>
</dbReference>
<dbReference type="FunFam" id="3.40.309.10:FF:000009">
    <property type="entry name" value="Aldehyde dehydrogenase A"/>
    <property type="match status" value="1"/>
</dbReference>
<dbReference type="SUPFAM" id="SSF53720">
    <property type="entry name" value="ALDH-like"/>
    <property type="match status" value="1"/>
</dbReference>
<feature type="active site" evidence="5">
    <location>
        <position position="250"/>
    </location>
</feature>
<evidence type="ECO:0000256" key="2">
    <source>
        <dbReference type="ARBA" id="ARBA00023002"/>
    </source>
</evidence>
<comment type="catalytic activity">
    <reaction evidence="4">
        <text>an aldehyde + NAD(+) + H2O = a carboxylate + NADH + 2 H(+)</text>
        <dbReference type="Rhea" id="RHEA:16185"/>
        <dbReference type="ChEBI" id="CHEBI:15377"/>
        <dbReference type="ChEBI" id="CHEBI:15378"/>
        <dbReference type="ChEBI" id="CHEBI:17478"/>
        <dbReference type="ChEBI" id="CHEBI:29067"/>
        <dbReference type="ChEBI" id="CHEBI:57540"/>
        <dbReference type="ChEBI" id="CHEBI:57945"/>
        <dbReference type="EC" id="1.2.1.3"/>
    </reaction>
</comment>
<dbReference type="EC" id="1.2.1.3" evidence="3"/>
<dbReference type="Gene3D" id="3.40.605.10">
    <property type="entry name" value="Aldehyde Dehydrogenase, Chain A, domain 1"/>
    <property type="match status" value="1"/>
</dbReference>
<dbReference type="InterPro" id="IPR029510">
    <property type="entry name" value="Ald_DH_CS_GLU"/>
</dbReference>
<dbReference type="FunFam" id="3.40.605.10:FF:000007">
    <property type="entry name" value="NAD/NADP-dependent betaine aldehyde dehydrogenase"/>
    <property type="match status" value="1"/>
</dbReference>